<dbReference type="GO" id="GO:0016020">
    <property type="term" value="C:membrane"/>
    <property type="evidence" value="ECO:0007669"/>
    <property type="project" value="InterPro"/>
</dbReference>
<dbReference type="PANTHER" id="PTHR30024:SF42">
    <property type="entry name" value="ALIPHATIC SULFONATES-BINDING PROTEIN-RELATED"/>
    <property type="match status" value="1"/>
</dbReference>
<dbReference type="Pfam" id="PF13379">
    <property type="entry name" value="NMT1_2"/>
    <property type="match status" value="1"/>
</dbReference>
<dbReference type="RefSeq" id="WP_007182507.1">
    <property type="nucleotide sequence ID" value="NZ_LR699553.1"/>
</dbReference>
<protein>
    <recommendedName>
        <fullName evidence="5">Putative aliphatic sulfonates-binding protein</fullName>
    </recommendedName>
</protein>
<evidence type="ECO:0000256" key="1">
    <source>
        <dbReference type="ARBA" id="ARBA00010742"/>
    </source>
</evidence>
<evidence type="ECO:0000256" key="5">
    <source>
        <dbReference type="ARBA" id="ARBA00070228"/>
    </source>
</evidence>
<dbReference type="SMART" id="SM00062">
    <property type="entry name" value="PBPb"/>
    <property type="match status" value="1"/>
</dbReference>
<reference evidence="7 8" key="1">
    <citation type="submission" date="2019-08" db="EMBL/GenBank/DDBJ databases">
        <authorList>
            <person name="Herpell B J."/>
        </authorList>
    </citation>
    <scope>NUCLEOTIDE SEQUENCE [LARGE SCALE GENOMIC DNA]</scope>
    <source>
        <strain evidence="8">Msb3</strain>
    </source>
</reference>
<evidence type="ECO:0000256" key="4">
    <source>
        <dbReference type="ARBA" id="ARBA00055538"/>
    </source>
</evidence>
<dbReference type="NCBIfam" id="TIGR01728">
    <property type="entry name" value="SsuA_fam"/>
    <property type="match status" value="1"/>
</dbReference>
<dbReference type="InterPro" id="IPR001638">
    <property type="entry name" value="Solute-binding_3/MltF_N"/>
</dbReference>
<evidence type="ECO:0000259" key="6">
    <source>
        <dbReference type="SMART" id="SM00062"/>
    </source>
</evidence>
<keyword evidence="2" id="KW-0813">Transport</keyword>
<comment type="similarity">
    <text evidence="1">Belongs to the bacterial solute-binding protein SsuA/TauA family.</text>
</comment>
<organism evidence="7 8">
    <name type="scientific">Paraburkholderia dioscoreae</name>
    <dbReference type="NCBI Taxonomy" id="2604047"/>
    <lineage>
        <taxon>Bacteria</taxon>
        <taxon>Pseudomonadati</taxon>
        <taxon>Pseudomonadota</taxon>
        <taxon>Betaproteobacteria</taxon>
        <taxon>Burkholderiales</taxon>
        <taxon>Burkholderiaceae</taxon>
        <taxon>Paraburkholderia</taxon>
    </lineage>
</organism>
<dbReference type="Proteomes" id="UP000325811">
    <property type="component" value="Chromosome I"/>
</dbReference>
<comment type="function">
    <text evidence="4">Part of a binding-protein-dependent transport system for aliphatic sulfonates. Putative binding protein.</text>
</comment>
<keyword evidence="3" id="KW-0732">Signal</keyword>
<evidence type="ECO:0000313" key="7">
    <source>
        <dbReference type="EMBL" id="VVD27902.1"/>
    </source>
</evidence>
<dbReference type="PROSITE" id="PS51318">
    <property type="entry name" value="TAT"/>
    <property type="match status" value="1"/>
</dbReference>
<dbReference type="EMBL" id="LR699553">
    <property type="protein sequence ID" value="VVD27902.1"/>
    <property type="molecule type" value="Genomic_DNA"/>
</dbReference>
<keyword evidence="8" id="KW-1185">Reference proteome</keyword>
<dbReference type="AlphaFoldDB" id="A0A5Q4YV12"/>
<dbReference type="FunFam" id="3.40.190.10:FF:000050">
    <property type="entry name" value="Sulfonate ABC transporter substrate-binding protein"/>
    <property type="match status" value="1"/>
</dbReference>
<name>A0A5Q4YV12_9BURK</name>
<dbReference type="GO" id="GO:0042626">
    <property type="term" value="F:ATPase-coupled transmembrane transporter activity"/>
    <property type="evidence" value="ECO:0007669"/>
    <property type="project" value="InterPro"/>
</dbReference>
<dbReference type="PANTHER" id="PTHR30024">
    <property type="entry name" value="ALIPHATIC SULFONATES-BINDING PROTEIN-RELATED"/>
    <property type="match status" value="1"/>
</dbReference>
<sequence length="338" mass="35869">MSNTESKPNGVRDSRRSLLKMAASLGADTALRGLGTLGMALSASGTANAQAGKVVNIGYQKYGNFIVLKARGTLEKRLAPLGFSVRWLEFPAGPQLLEGVNANAVDIGVVGETPPVFAQAGGVDFVYIAAEPDAPRGEALIVPKDSPIRSLSELRGKKIAVTKGSNANYLLVKALEHGKVGYNEIQTAYLVPADARAAFANGSVDAWSIWDPYLAAAERQLGARVLTNGEGLVRNVEYYVARRSFATAHADAVHAVLAELQQLDSWAEHNVAAVATQLAPLTGLDTGTLELALGRTGYGVLPVDAGTFAYQQQIADTLYDIKLIPKKLVVTDARWQNA</sequence>
<evidence type="ECO:0000256" key="2">
    <source>
        <dbReference type="ARBA" id="ARBA00022448"/>
    </source>
</evidence>
<feature type="domain" description="Solute-binding protein family 3/N-terminal" evidence="6">
    <location>
        <begin position="54"/>
        <end position="274"/>
    </location>
</feature>
<dbReference type="InterPro" id="IPR010067">
    <property type="entry name" value="ABC_SsuA_sub-bd"/>
</dbReference>
<dbReference type="Gene3D" id="3.40.190.10">
    <property type="entry name" value="Periplasmic binding protein-like II"/>
    <property type="match status" value="2"/>
</dbReference>
<dbReference type="InterPro" id="IPR006311">
    <property type="entry name" value="TAT_signal"/>
</dbReference>
<gene>
    <name evidence="7" type="ORF">PDMSB3_1445</name>
</gene>
<dbReference type="CDD" id="cd13557">
    <property type="entry name" value="PBP2_SsuA"/>
    <property type="match status" value="1"/>
</dbReference>
<dbReference type="SUPFAM" id="SSF53850">
    <property type="entry name" value="Periplasmic binding protein-like II"/>
    <property type="match status" value="1"/>
</dbReference>
<dbReference type="KEGG" id="pdio:PDMSB3_1445"/>
<proteinExistence type="inferred from homology"/>
<evidence type="ECO:0000256" key="3">
    <source>
        <dbReference type="ARBA" id="ARBA00022729"/>
    </source>
</evidence>
<accession>A0A5Q4YV12</accession>
<evidence type="ECO:0000313" key="8">
    <source>
        <dbReference type="Proteomes" id="UP000325811"/>
    </source>
</evidence>